<comment type="caution">
    <text evidence="1">The sequence shown here is derived from an EMBL/GenBank/DDBJ whole genome shotgun (WGS) entry which is preliminary data.</text>
</comment>
<accession>A0A7W5TSH0</accession>
<dbReference type="EMBL" id="JACIBT010000001">
    <property type="protein sequence ID" value="MBB3666569.1"/>
    <property type="molecule type" value="Genomic_DNA"/>
</dbReference>
<protein>
    <recommendedName>
        <fullName evidence="3">Lipoprotein</fullName>
    </recommendedName>
</protein>
<dbReference type="PROSITE" id="PS51257">
    <property type="entry name" value="PROKAR_LIPOPROTEIN"/>
    <property type="match status" value="1"/>
</dbReference>
<keyword evidence="2" id="KW-1185">Reference proteome</keyword>
<organism evidence="1 2">
    <name type="scientific">Garicola koreensis</name>
    <dbReference type="NCBI Taxonomy" id="1262554"/>
    <lineage>
        <taxon>Bacteria</taxon>
        <taxon>Bacillati</taxon>
        <taxon>Actinomycetota</taxon>
        <taxon>Actinomycetes</taxon>
        <taxon>Micrococcales</taxon>
        <taxon>Micrococcaceae</taxon>
        <taxon>Garicola</taxon>
    </lineage>
</organism>
<evidence type="ECO:0000313" key="2">
    <source>
        <dbReference type="Proteomes" id="UP000547528"/>
    </source>
</evidence>
<dbReference type="AlphaFoldDB" id="A0A7W5TSH0"/>
<evidence type="ECO:0008006" key="3">
    <source>
        <dbReference type="Google" id="ProtNLM"/>
    </source>
</evidence>
<proteinExistence type="predicted"/>
<dbReference type="Proteomes" id="UP000547528">
    <property type="component" value="Unassembled WGS sequence"/>
</dbReference>
<reference evidence="1 2" key="1">
    <citation type="submission" date="2020-08" db="EMBL/GenBank/DDBJ databases">
        <title>Sequencing the genomes of 1000 actinobacteria strains.</title>
        <authorList>
            <person name="Klenk H.-P."/>
        </authorList>
    </citation>
    <scope>NUCLEOTIDE SEQUENCE [LARGE SCALE GENOMIC DNA]</scope>
    <source>
        <strain evidence="1 2">DSM 28238</strain>
    </source>
</reference>
<evidence type="ECO:0000313" key="1">
    <source>
        <dbReference type="EMBL" id="MBB3666569.1"/>
    </source>
</evidence>
<gene>
    <name evidence="1" type="ORF">FHX47_000162</name>
</gene>
<sequence>MKKALSGAGLCMIAIITACGGGDERTHEGPMSFEAPTGEDWEQVPVEGDLPDHAWTMGLHYNSDETPKSLRVMPDVDSRPDASTAVSTLIAVCRFTDVYATDCRDTGQEAADIPGSDNTVQADFTYSDESGDQGLGRFWVAADEDSGVVSAVEYAGIGVDEAELDAFGETIEFDPGNAE</sequence>
<name>A0A7W5TSH0_9MICC</name>
<dbReference type="RefSeq" id="WP_183357007.1">
    <property type="nucleotide sequence ID" value="NZ_JACIBT010000001.1"/>
</dbReference>